<keyword evidence="3" id="KW-0732">Signal</keyword>
<comment type="similarity">
    <text evidence="1">Belongs to the transglycosylase family. Rpf subfamily.</text>
</comment>
<evidence type="ECO:0000259" key="4">
    <source>
        <dbReference type="Pfam" id="PF06737"/>
    </source>
</evidence>
<comment type="caution">
    <text evidence="6">The sequence shown here is derived from an EMBL/GenBank/DDBJ whole genome shotgun (WGS) entry which is preliminary data.</text>
</comment>
<evidence type="ECO:0000313" key="6">
    <source>
        <dbReference type="EMBL" id="RKR96732.1"/>
    </source>
</evidence>
<dbReference type="EMBL" id="JAWLUM010000002">
    <property type="protein sequence ID" value="MDV7134611.1"/>
    <property type="molecule type" value="Genomic_DNA"/>
</dbReference>
<keyword evidence="2" id="KW-0378">Hydrolase</keyword>
<feature type="chain" id="PRO_5043163411" evidence="3">
    <location>
        <begin position="35"/>
        <end position="201"/>
    </location>
</feature>
<dbReference type="EMBL" id="RBKV01000001">
    <property type="protein sequence ID" value="RKR96732.1"/>
    <property type="molecule type" value="Genomic_DNA"/>
</dbReference>
<protein>
    <submittedName>
        <fullName evidence="5">Transglycosylase family protein</fullName>
    </submittedName>
    <submittedName>
        <fullName evidence="6">Transglycosylase-like protein with SLT domain</fullName>
    </submittedName>
</protein>
<evidence type="ECO:0000256" key="3">
    <source>
        <dbReference type="SAM" id="SignalP"/>
    </source>
</evidence>
<organism evidence="6 7">
    <name type="scientific">Williamsia marianensis</name>
    <dbReference type="NCBI Taxonomy" id="85044"/>
    <lineage>
        <taxon>Bacteria</taxon>
        <taxon>Bacillati</taxon>
        <taxon>Actinomycetota</taxon>
        <taxon>Actinomycetes</taxon>
        <taxon>Mycobacteriales</taxon>
        <taxon>Nocardiaceae</taxon>
        <taxon>Williamsia</taxon>
    </lineage>
</organism>
<proteinExistence type="inferred from homology"/>
<sequence length="201" mass="20306">MSGRHRQPTTTGRTIAKFALTSAVIGGGATLAFAGGGNAGAATDAEWDQVASCESGNNWAINTGNGYQGGLQFSPSTWTGHGGGEFAPSADQATREQQIAVAERVLASQGPGAWPTCGTGLSGATPRNAPAAAPSLEIPAAPAAPQASDLSAQTDEIANDLKSVFNDPTVHALIDQANAAGDLDAGSIAFYNQYRDILPLP</sequence>
<dbReference type="Proteomes" id="UP001185792">
    <property type="component" value="Unassembled WGS sequence"/>
</dbReference>
<keyword evidence="8" id="KW-1185">Reference proteome</keyword>
<dbReference type="CDD" id="cd13925">
    <property type="entry name" value="RPF"/>
    <property type="match status" value="1"/>
</dbReference>
<dbReference type="InterPro" id="IPR010618">
    <property type="entry name" value="RPF"/>
</dbReference>
<dbReference type="Proteomes" id="UP000274762">
    <property type="component" value="Unassembled WGS sequence"/>
</dbReference>
<dbReference type="GO" id="GO:0016787">
    <property type="term" value="F:hydrolase activity"/>
    <property type="evidence" value="ECO:0007669"/>
    <property type="project" value="UniProtKB-KW"/>
</dbReference>
<reference evidence="6 7" key="1">
    <citation type="submission" date="2018-10" db="EMBL/GenBank/DDBJ databases">
        <title>Sequencing the genomes of 1000 actinobacteria strains.</title>
        <authorList>
            <person name="Klenk H.-P."/>
        </authorList>
    </citation>
    <scope>NUCLEOTIDE SEQUENCE [LARGE SCALE GENOMIC DNA]</scope>
    <source>
        <strain evidence="6 7">DSM 44343</strain>
    </source>
</reference>
<accession>A0A495K8M1</accession>
<dbReference type="RefSeq" id="WP_062795460.1">
    <property type="nucleotide sequence ID" value="NZ_CBCRXS010000003.1"/>
</dbReference>
<feature type="signal peptide" evidence="3">
    <location>
        <begin position="1"/>
        <end position="34"/>
    </location>
</feature>
<evidence type="ECO:0000313" key="8">
    <source>
        <dbReference type="Proteomes" id="UP001185792"/>
    </source>
</evidence>
<dbReference type="Gene3D" id="1.10.530.10">
    <property type="match status" value="1"/>
</dbReference>
<feature type="domain" description="Resuscitation-promoting factor core lysozyme-like" evidence="4">
    <location>
        <begin position="41"/>
        <end position="117"/>
    </location>
</feature>
<gene>
    <name evidence="6" type="ORF">DFJ75_3586</name>
    <name evidence="5" type="ORF">R4198_12965</name>
</gene>
<name>A0A315S4D2_WILMA</name>
<accession>A0A315S4D2</accession>
<evidence type="ECO:0000256" key="1">
    <source>
        <dbReference type="ARBA" id="ARBA00010830"/>
    </source>
</evidence>
<dbReference type="InterPro" id="IPR023346">
    <property type="entry name" value="Lysozyme-like_dom_sf"/>
</dbReference>
<reference evidence="5 8" key="2">
    <citation type="submission" date="2023-10" db="EMBL/GenBank/DDBJ databases">
        <title>Development of a sustainable strategy for remediation of hydrocarbon-contaminated territories based on the waste exchange concept.</title>
        <authorList>
            <person name="Krivoruchko A."/>
        </authorList>
    </citation>
    <scope>NUCLEOTIDE SEQUENCE [LARGE SCALE GENOMIC DNA]</scope>
    <source>
        <strain evidence="5 8">IEGM 1236</strain>
    </source>
</reference>
<evidence type="ECO:0000313" key="5">
    <source>
        <dbReference type="EMBL" id="MDV7134611.1"/>
    </source>
</evidence>
<dbReference type="SUPFAM" id="SSF53955">
    <property type="entry name" value="Lysozyme-like"/>
    <property type="match status" value="1"/>
</dbReference>
<evidence type="ECO:0000256" key="2">
    <source>
        <dbReference type="ARBA" id="ARBA00022801"/>
    </source>
</evidence>
<dbReference type="Pfam" id="PF06737">
    <property type="entry name" value="Transglycosylas"/>
    <property type="match status" value="1"/>
</dbReference>
<dbReference type="AlphaFoldDB" id="A0A315S4D2"/>
<evidence type="ECO:0000313" key="7">
    <source>
        <dbReference type="Proteomes" id="UP000274762"/>
    </source>
</evidence>